<sequence>MTDFRSDADGSASGQRAAESWLFSGDRGNYQVSDFLVDRPLTNSVNISSLGQQNVGLESNAQINSVVKTDGIMNWAIGKSVLTMGAIELPQF</sequence>
<name>A0A2G4F2D5_9CYAN</name>
<keyword evidence="2" id="KW-1185">Reference proteome</keyword>
<dbReference type="Proteomes" id="UP000226442">
    <property type="component" value="Unassembled WGS sequence"/>
</dbReference>
<protein>
    <submittedName>
        <fullName evidence="1">Uncharacterized protein</fullName>
    </submittedName>
</protein>
<dbReference type="AlphaFoldDB" id="A0A2G4F2D5"/>
<dbReference type="EMBL" id="NXIB02000036">
    <property type="protein sequence ID" value="PHX55934.1"/>
    <property type="molecule type" value="Genomic_DNA"/>
</dbReference>
<reference evidence="1" key="1">
    <citation type="submission" date="2017-10" db="EMBL/GenBank/DDBJ databases">
        <title>Draft genome sequence of the planktic cyanobacteria Tychonema bourrellyi isolated from alpine lentic freshwater.</title>
        <authorList>
            <person name="Tett A."/>
            <person name="Armanini F."/>
            <person name="Asnicar F."/>
            <person name="Boscaini A."/>
            <person name="Pasolli E."/>
            <person name="Zolfo M."/>
            <person name="Donati C."/>
            <person name="Salmaso N."/>
            <person name="Segata N."/>
        </authorList>
    </citation>
    <scope>NUCLEOTIDE SEQUENCE</scope>
    <source>
        <strain evidence="1">FEM_GT703</strain>
    </source>
</reference>
<organism evidence="1 2">
    <name type="scientific">Tychonema bourrellyi FEM_GT703</name>
    <dbReference type="NCBI Taxonomy" id="2040638"/>
    <lineage>
        <taxon>Bacteria</taxon>
        <taxon>Bacillati</taxon>
        <taxon>Cyanobacteriota</taxon>
        <taxon>Cyanophyceae</taxon>
        <taxon>Oscillatoriophycideae</taxon>
        <taxon>Oscillatoriales</taxon>
        <taxon>Microcoleaceae</taxon>
        <taxon>Tychonema</taxon>
    </lineage>
</organism>
<comment type="caution">
    <text evidence="1">The sequence shown here is derived from an EMBL/GenBank/DDBJ whole genome shotgun (WGS) entry which is preliminary data.</text>
</comment>
<gene>
    <name evidence="1" type="ORF">CP500_008145</name>
</gene>
<accession>A0A2G4F2D5</accession>
<evidence type="ECO:0000313" key="1">
    <source>
        <dbReference type="EMBL" id="PHX55934.1"/>
    </source>
</evidence>
<proteinExistence type="predicted"/>
<evidence type="ECO:0000313" key="2">
    <source>
        <dbReference type="Proteomes" id="UP000226442"/>
    </source>
</evidence>